<feature type="domain" description="Intracellular proteinase inhibitor BsuPI" evidence="4">
    <location>
        <begin position="58"/>
        <end position="153"/>
    </location>
</feature>
<evidence type="ECO:0000313" key="5">
    <source>
        <dbReference type="EMBL" id="SDP53760.1"/>
    </source>
</evidence>
<dbReference type="InterPro" id="IPR038144">
    <property type="entry name" value="IPI"/>
</dbReference>
<dbReference type="RefSeq" id="WP_089654260.1">
    <property type="nucleotide sequence ID" value="NZ_FNIZ01000021.1"/>
</dbReference>
<dbReference type="STRING" id="240303.SAMN05421677_12166"/>
<dbReference type="PROSITE" id="PS51257">
    <property type="entry name" value="PROKAR_LIPOPROTEIN"/>
    <property type="match status" value="1"/>
</dbReference>
<evidence type="ECO:0000256" key="2">
    <source>
        <dbReference type="SAM" id="SignalP"/>
    </source>
</evidence>
<keyword evidence="2" id="KW-0732">Signal</keyword>
<name>A0A1H0TJA0_HALAD</name>
<protein>
    <submittedName>
        <fullName evidence="5">Immunoglobulin-like domain of spore germination</fullName>
    </submittedName>
</protein>
<dbReference type="InterPro" id="IPR020481">
    <property type="entry name" value="Intracell_prot_inh_BsuPI"/>
</dbReference>
<dbReference type="AlphaFoldDB" id="A0A1H0TJA0"/>
<evidence type="ECO:0000259" key="3">
    <source>
        <dbReference type="Pfam" id="PF10648"/>
    </source>
</evidence>
<evidence type="ECO:0000256" key="1">
    <source>
        <dbReference type="SAM" id="MobiDB-lite"/>
    </source>
</evidence>
<dbReference type="Gene3D" id="2.60.40.2360">
    <property type="entry name" value="Intracellular proteinase inhibitor BsuPI"/>
    <property type="match status" value="1"/>
</dbReference>
<feature type="chain" id="PRO_5039114440" evidence="2">
    <location>
        <begin position="21"/>
        <end position="304"/>
    </location>
</feature>
<sequence>MKKFLAILLGAMVLSLAACGNETENEASGEEKEDQMTEEPSEQEPEVDMEGLIEKIAMDATVDTTADTATFNFSLENAGEEPVTLGFTSSQKYEVQVKNEAGESVYTFSADKMFTQELTTEELAKGDVFDVKETWTGIEKPGNYEATMTFLVNTINDQPLEANPFQVTQSFTIEENTEKEEESAEEDSEKEAPTSQHDGDGQAFRDITVTGEKGSYVVKGEARVFEGNFMYSVEDGHNVQVEPTAFQVDEGAPTWSTFELEIDIPEEDLPMFGTLTLTLFEESAEDGSPTNVNYIPLENFQPEE</sequence>
<feature type="signal peptide" evidence="2">
    <location>
        <begin position="1"/>
        <end position="20"/>
    </location>
</feature>
<proteinExistence type="predicted"/>
<feature type="domain" description="Bacterial spore germination immunoglobulin-like" evidence="3">
    <location>
        <begin position="215"/>
        <end position="288"/>
    </location>
</feature>
<evidence type="ECO:0000313" key="6">
    <source>
        <dbReference type="Proteomes" id="UP000198860"/>
    </source>
</evidence>
<dbReference type="InterPro" id="IPR018911">
    <property type="entry name" value="Gmad2_Ig-like_dom"/>
</dbReference>
<gene>
    <name evidence="5" type="ORF">SAMN05421677_12166</name>
</gene>
<dbReference type="EMBL" id="FNIZ01000021">
    <property type="protein sequence ID" value="SDP53760.1"/>
    <property type="molecule type" value="Genomic_DNA"/>
</dbReference>
<feature type="region of interest" description="Disordered" evidence="1">
    <location>
        <begin position="22"/>
        <end position="47"/>
    </location>
</feature>
<organism evidence="5 6">
    <name type="scientific">Halobacillus aidingensis</name>
    <dbReference type="NCBI Taxonomy" id="240303"/>
    <lineage>
        <taxon>Bacteria</taxon>
        <taxon>Bacillati</taxon>
        <taxon>Bacillota</taxon>
        <taxon>Bacilli</taxon>
        <taxon>Bacillales</taxon>
        <taxon>Bacillaceae</taxon>
        <taxon>Halobacillus</taxon>
    </lineage>
</organism>
<keyword evidence="6" id="KW-1185">Reference proteome</keyword>
<reference evidence="6" key="1">
    <citation type="submission" date="2016-10" db="EMBL/GenBank/DDBJ databases">
        <authorList>
            <person name="Varghese N."/>
            <person name="Submissions S."/>
        </authorList>
    </citation>
    <scope>NUCLEOTIDE SEQUENCE [LARGE SCALE GENOMIC DNA]</scope>
    <source>
        <strain evidence="6">CGMCC 1.3703</strain>
    </source>
</reference>
<accession>A0A1H0TJA0</accession>
<feature type="compositionally biased region" description="Acidic residues" evidence="1">
    <location>
        <begin position="23"/>
        <end position="47"/>
    </location>
</feature>
<dbReference type="Pfam" id="PF12690">
    <property type="entry name" value="BsuPI"/>
    <property type="match status" value="1"/>
</dbReference>
<dbReference type="OrthoDB" id="1357684at2"/>
<evidence type="ECO:0000259" key="4">
    <source>
        <dbReference type="Pfam" id="PF12690"/>
    </source>
</evidence>
<feature type="compositionally biased region" description="Acidic residues" evidence="1">
    <location>
        <begin position="175"/>
        <end position="189"/>
    </location>
</feature>
<dbReference type="Pfam" id="PF10648">
    <property type="entry name" value="Gmad2"/>
    <property type="match status" value="1"/>
</dbReference>
<feature type="region of interest" description="Disordered" evidence="1">
    <location>
        <begin position="175"/>
        <end position="202"/>
    </location>
</feature>
<dbReference type="Proteomes" id="UP000198860">
    <property type="component" value="Unassembled WGS sequence"/>
</dbReference>